<dbReference type="Proteomes" id="UP000317977">
    <property type="component" value="Unassembled WGS sequence"/>
</dbReference>
<feature type="compositionally biased region" description="Basic and acidic residues" evidence="1">
    <location>
        <begin position="13"/>
        <end position="22"/>
    </location>
</feature>
<evidence type="ECO:0000313" key="3">
    <source>
        <dbReference type="Proteomes" id="UP000317977"/>
    </source>
</evidence>
<organism evidence="2 3">
    <name type="scientific">Rubripirellula reticaptiva</name>
    <dbReference type="NCBI Taxonomy" id="2528013"/>
    <lineage>
        <taxon>Bacteria</taxon>
        <taxon>Pseudomonadati</taxon>
        <taxon>Planctomycetota</taxon>
        <taxon>Planctomycetia</taxon>
        <taxon>Pirellulales</taxon>
        <taxon>Pirellulaceae</taxon>
        <taxon>Rubripirellula</taxon>
    </lineage>
</organism>
<sequence>MSSSYPLKPINANHDRSDDFGSSRRHRNQGVPSPQIVRQASAIIWIAVAWTVGMLVFELTSDVESSTRTWIVHPSPATSAEAMFERSKLQSSAVPSIRHNF</sequence>
<dbReference type="EMBL" id="SJPX01000001">
    <property type="protein sequence ID" value="TWU57571.1"/>
    <property type="molecule type" value="Genomic_DNA"/>
</dbReference>
<accession>A0A5C6FDA4</accession>
<keyword evidence="3" id="KW-1185">Reference proteome</keyword>
<proteinExistence type="predicted"/>
<comment type="caution">
    <text evidence="2">The sequence shown here is derived from an EMBL/GenBank/DDBJ whole genome shotgun (WGS) entry which is preliminary data.</text>
</comment>
<evidence type="ECO:0000313" key="2">
    <source>
        <dbReference type="EMBL" id="TWU57571.1"/>
    </source>
</evidence>
<name>A0A5C6FDA4_9BACT</name>
<dbReference type="AlphaFoldDB" id="A0A5C6FDA4"/>
<evidence type="ECO:0000256" key="1">
    <source>
        <dbReference type="SAM" id="MobiDB-lite"/>
    </source>
</evidence>
<protein>
    <submittedName>
        <fullName evidence="2">Uncharacterized protein</fullName>
    </submittedName>
</protein>
<gene>
    <name evidence="2" type="ORF">Poly59_04780</name>
</gene>
<reference evidence="2 3" key="1">
    <citation type="submission" date="2019-02" db="EMBL/GenBank/DDBJ databases">
        <title>Deep-cultivation of Planctomycetes and their phenomic and genomic characterization uncovers novel biology.</title>
        <authorList>
            <person name="Wiegand S."/>
            <person name="Jogler M."/>
            <person name="Boedeker C."/>
            <person name="Pinto D."/>
            <person name="Vollmers J."/>
            <person name="Rivas-Marin E."/>
            <person name="Kohn T."/>
            <person name="Peeters S.H."/>
            <person name="Heuer A."/>
            <person name="Rast P."/>
            <person name="Oberbeckmann S."/>
            <person name="Bunk B."/>
            <person name="Jeske O."/>
            <person name="Meyerdierks A."/>
            <person name="Storesund J.E."/>
            <person name="Kallscheuer N."/>
            <person name="Luecker S."/>
            <person name="Lage O.M."/>
            <person name="Pohl T."/>
            <person name="Merkel B.J."/>
            <person name="Hornburger P."/>
            <person name="Mueller R.-W."/>
            <person name="Bruemmer F."/>
            <person name="Labrenz M."/>
            <person name="Spormann A.M."/>
            <person name="Op Den Camp H."/>
            <person name="Overmann J."/>
            <person name="Amann R."/>
            <person name="Jetten M.S.M."/>
            <person name="Mascher T."/>
            <person name="Medema M.H."/>
            <person name="Devos D.P."/>
            <person name="Kaster A.-K."/>
            <person name="Ovreas L."/>
            <person name="Rohde M."/>
            <person name="Galperin M.Y."/>
            <person name="Jogler C."/>
        </authorList>
    </citation>
    <scope>NUCLEOTIDE SEQUENCE [LARGE SCALE GENOMIC DNA]</scope>
    <source>
        <strain evidence="2 3">Poly59</strain>
    </source>
</reference>
<feature type="region of interest" description="Disordered" evidence="1">
    <location>
        <begin position="1"/>
        <end position="34"/>
    </location>
</feature>